<feature type="domain" description="Carrier" evidence="1">
    <location>
        <begin position="1"/>
        <end position="79"/>
    </location>
</feature>
<comment type="caution">
    <text evidence="2">The sequence shown here is derived from an EMBL/GenBank/DDBJ whole genome shotgun (WGS) entry which is preliminary data.</text>
</comment>
<dbReference type="PROSITE" id="PS50075">
    <property type="entry name" value="CARRIER"/>
    <property type="match status" value="1"/>
</dbReference>
<dbReference type="AlphaFoldDB" id="A0A8J4H1R3"/>
<dbReference type="InterPro" id="IPR009081">
    <property type="entry name" value="PP-bd_ACP"/>
</dbReference>
<sequence length="82" mass="9338">MDRTAIERTIKQLLEGHQIQLDLASGEEPLAACGLSSLSWLRLMIDMENAFQIELVLSEAWEENVPTLKELVHYVESELGKR</sequence>
<dbReference type="Gene3D" id="1.10.1200.10">
    <property type="entry name" value="ACP-like"/>
    <property type="match status" value="1"/>
</dbReference>
<accession>A0A8J4H1R3</accession>
<dbReference type="RefSeq" id="WP_213412147.1">
    <property type="nucleotide sequence ID" value="NZ_BOVK01000027.1"/>
</dbReference>
<reference evidence="2" key="1">
    <citation type="submission" date="2021-04" db="EMBL/GenBank/DDBJ databases">
        <title>Draft genome sequence of Xylanibacillus composti strain K13.</title>
        <authorList>
            <person name="Uke A."/>
            <person name="Chhe C."/>
            <person name="Baramee S."/>
            <person name="Kosugi A."/>
        </authorList>
    </citation>
    <scope>NUCLEOTIDE SEQUENCE</scope>
    <source>
        <strain evidence="2">K13</strain>
    </source>
</reference>
<evidence type="ECO:0000313" key="3">
    <source>
        <dbReference type="Proteomes" id="UP000677918"/>
    </source>
</evidence>
<keyword evidence="3" id="KW-1185">Reference proteome</keyword>
<dbReference type="Proteomes" id="UP000677918">
    <property type="component" value="Unassembled WGS sequence"/>
</dbReference>
<dbReference type="Pfam" id="PF00550">
    <property type="entry name" value="PP-binding"/>
    <property type="match status" value="1"/>
</dbReference>
<dbReference type="SUPFAM" id="SSF47336">
    <property type="entry name" value="ACP-like"/>
    <property type="match status" value="1"/>
</dbReference>
<proteinExistence type="predicted"/>
<evidence type="ECO:0000259" key="1">
    <source>
        <dbReference type="PROSITE" id="PS50075"/>
    </source>
</evidence>
<dbReference type="InterPro" id="IPR036736">
    <property type="entry name" value="ACP-like_sf"/>
</dbReference>
<name>A0A8J4H1R3_9BACL</name>
<gene>
    <name evidence="2" type="ORF">XYCOK13_21670</name>
</gene>
<protein>
    <recommendedName>
        <fullName evidence="1">Carrier domain-containing protein</fullName>
    </recommendedName>
</protein>
<dbReference type="EMBL" id="BOVK01000027">
    <property type="protein sequence ID" value="GIQ69343.1"/>
    <property type="molecule type" value="Genomic_DNA"/>
</dbReference>
<organism evidence="2 3">
    <name type="scientific">Xylanibacillus composti</name>
    <dbReference type="NCBI Taxonomy" id="1572762"/>
    <lineage>
        <taxon>Bacteria</taxon>
        <taxon>Bacillati</taxon>
        <taxon>Bacillota</taxon>
        <taxon>Bacilli</taxon>
        <taxon>Bacillales</taxon>
        <taxon>Paenibacillaceae</taxon>
        <taxon>Xylanibacillus</taxon>
    </lineage>
</organism>
<evidence type="ECO:0000313" key="2">
    <source>
        <dbReference type="EMBL" id="GIQ69343.1"/>
    </source>
</evidence>